<dbReference type="GO" id="GO:0030288">
    <property type="term" value="C:outer membrane-bounded periplasmic space"/>
    <property type="evidence" value="ECO:0007669"/>
    <property type="project" value="UniProtKB-ARBA"/>
</dbReference>
<dbReference type="Proteomes" id="UP000559809">
    <property type="component" value="Unassembled WGS sequence"/>
</dbReference>
<keyword evidence="6" id="KW-1185">Reference proteome</keyword>
<evidence type="ECO:0000256" key="2">
    <source>
        <dbReference type="ARBA" id="ARBA00022729"/>
    </source>
</evidence>
<dbReference type="GO" id="GO:0043190">
    <property type="term" value="C:ATP-binding cassette (ABC) transporter complex"/>
    <property type="evidence" value="ECO:0007669"/>
    <property type="project" value="InterPro"/>
</dbReference>
<gene>
    <name evidence="5" type="ORF">H0A72_01125</name>
</gene>
<dbReference type="InterPro" id="IPR000914">
    <property type="entry name" value="SBP_5_dom"/>
</dbReference>
<dbReference type="Gene3D" id="3.10.105.10">
    <property type="entry name" value="Dipeptide-binding Protein, Domain 3"/>
    <property type="match status" value="1"/>
</dbReference>
<evidence type="ECO:0000256" key="3">
    <source>
        <dbReference type="SAM" id="SignalP"/>
    </source>
</evidence>
<protein>
    <submittedName>
        <fullName evidence="5">ABC transporter substrate-binding protein</fullName>
    </submittedName>
</protein>
<dbReference type="EMBL" id="JACCEM010000001">
    <property type="protein sequence ID" value="NYT47903.1"/>
    <property type="molecule type" value="Genomic_DNA"/>
</dbReference>
<dbReference type="CDD" id="cd08502">
    <property type="entry name" value="PBP2_NikA_DppA_OppA_like_16"/>
    <property type="match status" value="1"/>
</dbReference>
<dbReference type="GO" id="GO:0015833">
    <property type="term" value="P:peptide transport"/>
    <property type="evidence" value="ECO:0007669"/>
    <property type="project" value="TreeGrafter"/>
</dbReference>
<sequence length="529" mass="58218">MSNLSLFSTRRFFAATALGAALMATAAQGQTITAVMHSSLRVLDPIITTAHITRNHGYMIYDTLLATDHDNKIQPQMVEGWKVSDDGKTYTFTLRDGLKWHDGQPVTADDCVASIKRWAQQDKMGQMMAEMLTEMKAVDAKSFTMSFSEPGDLVLRALAKPSGIAPFMMPKRIAETPATQAIKEYVGSGPFKMVESEFRPGLQVVYEKNQDYVPRKEAPSATAGGKHVYVDRVKWIATPDAMTSVNALVNGEIDYLEQLPYDLAPIVESNDGIKVEVLDPMGYQTVMRMNHLHKPFDNKLIRQAAMYAVNQESILQAQIGNPKYYQTCPALFGCGLPYESKAAEEISVKGNIDKAKELLKQGGYDGTPVVILQPTDTPSVNSQPVVIAQALRAAGFKVDMQAMDWQTVVTRRAVQAPPSQGGWNIFATNNTMIEALDPLRAFGVVANGPKAWFGWPDVPAIEKLRLEFARATDEAQRKDLAHKIQALVVEEGVLLPMGQYFVPAAFSKKLSGVMPSPVPVFWNIKKSAG</sequence>
<name>A0A853FTH5_9BURK</name>
<dbReference type="PANTHER" id="PTHR30290:SF38">
    <property type="entry name" value="D,D-DIPEPTIDE-BINDING PERIPLASMIC PROTEIN DDPA-RELATED"/>
    <property type="match status" value="1"/>
</dbReference>
<evidence type="ECO:0000256" key="1">
    <source>
        <dbReference type="ARBA" id="ARBA00005695"/>
    </source>
</evidence>
<comment type="similarity">
    <text evidence="1">Belongs to the bacterial solute-binding protein 5 family.</text>
</comment>
<dbReference type="PANTHER" id="PTHR30290">
    <property type="entry name" value="PERIPLASMIC BINDING COMPONENT OF ABC TRANSPORTER"/>
    <property type="match status" value="1"/>
</dbReference>
<organism evidence="5 6">
    <name type="scientific">Parapusillimonas granuli</name>
    <dbReference type="NCBI Taxonomy" id="380911"/>
    <lineage>
        <taxon>Bacteria</taxon>
        <taxon>Pseudomonadati</taxon>
        <taxon>Pseudomonadota</taxon>
        <taxon>Betaproteobacteria</taxon>
        <taxon>Burkholderiales</taxon>
        <taxon>Alcaligenaceae</taxon>
        <taxon>Parapusillimonas</taxon>
    </lineage>
</organism>
<dbReference type="InterPro" id="IPR030678">
    <property type="entry name" value="Peptide/Ni-bd"/>
</dbReference>
<keyword evidence="2 3" id="KW-0732">Signal</keyword>
<dbReference type="GO" id="GO:1904680">
    <property type="term" value="F:peptide transmembrane transporter activity"/>
    <property type="evidence" value="ECO:0007669"/>
    <property type="project" value="TreeGrafter"/>
</dbReference>
<dbReference type="Gene3D" id="3.90.76.10">
    <property type="entry name" value="Dipeptide-binding Protein, Domain 1"/>
    <property type="match status" value="1"/>
</dbReference>
<evidence type="ECO:0000313" key="5">
    <source>
        <dbReference type="EMBL" id="NYT47903.1"/>
    </source>
</evidence>
<dbReference type="SUPFAM" id="SSF53850">
    <property type="entry name" value="Periplasmic binding protein-like II"/>
    <property type="match status" value="1"/>
</dbReference>
<accession>A0A853FTH5</accession>
<reference evidence="5 6" key="1">
    <citation type="submission" date="2020-07" db="EMBL/GenBank/DDBJ databases">
        <title>Taxonomic revisions and descriptions of new bacterial species based on genomic comparisons in the high-G+C-content subgroup of the family Alcaligenaceae.</title>
        <authorList>
            <person name="Szabo A."/>
            <person name="Felfoldi T."/>
        </authorList>
    </citation>
    <scope>NUCLEOTIDE SEQUENCE [LARGE SCALE GENOMIC DNA]</scope>
    <source>
        <strain evidence="5 6">LMG 24012</strain>
    </source>
</reference>
<feature type="signal peptide" evidence="3">
    <location>
        <begin position="1"/>
        <end position="26"/>
    </location>
</feature>
<proteinExistence type="inferred from homology"/>
<evidence type="ECO:0000313" key="6">
    <source>
        <dbReference type="Proteomes" id="UP000559809"/>
    </source>
</evidence>
<dbReference type="Pfam" id="PF00496">
    <property type="entry name" value="SBP_bac_5"/>
    <property type="match status" value="1"/>
</dbReference>
<comment type="caution">
    <text evidence="5">The sequence shown here is derived from an EMBL/GenBank/DDBJ whole genome shotgun (WGS) entry which is preliminary data.</text>
</comment>
<dbReference type="AlphaFoldDB" id="A0A853FTH5"/>
<feature type="domain" description="Solute-binding protein family 5" evidence="4">
    <location>
        <begin position="72"/>
        <end position="428"/>
    </location>
</feature>
<feature type="chain" id="PRO_5032560052" evidence="3">
    <location>
        <begin position="27"/>
        <end position="529"/>
    </location>
</feature>
<dbReference type="Gene3D" id="3.40.190.10">
    <property type="entry name" value="Periplasmic binding protein-like II"/>
    <property type="match status" value="1"/>
</dbReference>
<dbReference type="InterPro" id="IPR039424">
    <property type="entry name" value="SBP_5"/>
</dbReference>
<dbReference type="RefSeq" id="WP_180153036.1">
    <property type="nucleotide sequence ID" value="NZ_JACCEM010000001.1"/>
</dbReference>
<dbReference type="PIRSF" id="PIRSF002741">
    <property type="entry name" value="MppA"/>
    <property type="match status" value="1"/>
</dbReference>
<evidence type="ECO:0000259" key="4">
    <source>
        <dbReference type="Pfam" id="PF00496"/>
    </source>
</evidence>